<evidence type="ECO:0000256" key="1">
    <source>
        <dbReference type="SAM" id="Phobius"/>
    </source>
</evidence>
<reference evidence="2" key="1">
    <citation type="submission" date="2020-11" db="EMBL/GenBank/DDBJ databases">
        <authorList>
            <person name="Tran Van P."/>
        </authorList>
    </citation>
    <scope>NUCLEOTIDE SEQUENCE</scope>
</reference>
<feature type="transmembrane region" description="Helical" evidence="1">
    <location>
        <begin position="51"/>
        <end position="71"/>
    </location>
</feature>
<dbReference type="AlphaFoldDB" id="A0A7R9AJV6"/>
<evidence type="ECO:0000313" key="3">
    <source>
        <dbReference type="Proteomes" id="UP000677054"/>
    </source>
</evidence>
<dbReference type="EMBL" id="CAJPEV010042468">
    <property type="protein sequence ID" value="CAG0910078.1"/>
    <property type="molecule type" value="Genomic_DNA"/>
</dbReference>
<feature type="transmembrane region" description="Helical" evidence="1">
    <location>
        <begin position="83"/>
        <end position="100"/>
    </location>
</feature>
<accession>A0A7R9AJV6</accession>
<dbReference type="Proteomes" id="UP000677054">
    <property type="component" value="Unassembled WGS sequence"/>
</dbReference>
<dbReference type="OrthoDB" id="6340587at2759"/>
<dbReference type="EMBL" id="LR941986">
    <property type="protein sequence ID" value="CAD7255645.1"/>
    <property type="molecule type" value="Genomic_DNA"/>
</dbReference>
<keyword evidence="1" id="KW-0472">Membrane</keyword>
<gene>
    <name evidence="2" type="ORF">DSTB1V02_LOCUS15390</name>
</gene>
<evidence type="ECO:0000313" key="2">
    <source>
        <dbReference type="EMBL" id="CAD7255645.1"/>
    </source>
</evidence>
<name>A0A7R9AJV6_9CRUS</name>
<proteinExistence type="predicted"/>
<protein>
    <submittedName>
        <fullName evidence="2">Uncharacterized protein</fullName>
    </submittedName>
</protein>
<sequence length="112" mass="12400">MALVMMEKTSDRVQDVLFSSTLGEGEFSILVKRPGQTHKSDALLAPFDTTVWILILVASIAMGPLIWALMLLASKMCKEDQRFTRLIPITSCVWFVYGALLKQGSPLQPKTG</sequence>
<keyword evidence="1" id="KW-0812">Transmembrane</keyword>
<dbReference type="Gene3D" id="1.10.287.70">
    <property type="match status" value="1"/>
</dbReference>
<organism evidence="2">
    <name type="scientific">Darwinula stevensoni</name>
    <dbReference type="NCBI Taxonomy" id="69355"/>
    <lineage>
        <taxon>Eukaryota</taxon>
        <taxon>Metazoa</taxon>
        <taxon>Ecdysozoa</taxon>
        <taxon>Arthropoda</taxon>
        <taxon>Crustacea</taxon>
        <taxon>Oligostraca</taxon>
        <taxon>Ostracoda</taxon>
        <taxon>Podocopa</taxon>
        <taxon>Podocopida</taxon>
        <taxon>Darwinulocopina</taxon>
        <taxon>Darwinuloidea</taxon>
        <taxon>Darwinulidae</taxon>
        <taxon>Darwinula</taxon>
    </lineage>
</organism>
<keyword evidence="1" id="KW-1133">Transmembrane helix</keyword>
<keyword evidence="3" id="KW-1185">Reference proteome</keyword>
<feature type="non-terminal residue" evidence="2">
    <location>
        <position position="1"/>
    </location>
</feature>